<comment type="caution">
    <text evidence="2">The sequence shown here is derived from an EMBL/GenBank/DDBJ whole genome shotgun (WGS) entry which is preliminary data.</text>
</comment>
<dbReference type="PROSITE" id="PS50943">
    <property type="entry name" value="HTH_CROC1"/>
    <property type="match status" value="1"/>
</dbReference>
<evidence type="ECO:0000313" key="3">
    <source>
        <dbReference type="Proteomes" id="UP000285740"/>
    </source>
</evidence>
<dbReference type="CDD" id="cd00093">
    <property type="entry name" value="HTH_XRE"/>
    <property type="match status" value="1"/>
</dbReference>
<evidence type="ECO:0000313" key="2">
    <source>
        <dbReference type="EMBL" id="RHA73149.1"/>
    </source>
</evidence>
<sequence length="122" mass="14073">MLENITNRIEVKMKYNKLAVGDKLKEIRTKLNISPGEAGDMVDCSESHIRQLERGCRNLTVNMLYKFIEAYDTDANTILGIKHGTKDRLEDNLSKLSFDEREQCLVLYADMVETMVRMKEAI</sequence>
<proteinExistence type="predicted"/>
<organism evidence="2 3">
    <name type="scientific">Eubacterium ventriosum</name>
    <dbReference type="NCBI Taxonomy" id="39496"/>
    <lineage>
        <taxon>Bacteria</taxon>
        <taxon>Bacillati</taxon>
        <taxon>Bacillota</taxon>
        <taxon>Clostridia</taxon>
        <taxon>Eubacteriales</taxon>
        <taxon>Eubacteriaceae</taxon>
        <taxon>Eubacterium</taxon>
    </lineage>
</organism>
<feature type="domain" description="HTH cro/C1-type" evidence="1">
    <location>
        <begin position="24"/>
        <end position="78"/>
    </location>
</feature>
<dbReference type="SMART" id="SM00530">
    <property type="entry name" value="HTH_XRE"/>
    <property type="match status" value="1"/>
</dbReference>
<dbReference type="GO" id="GO:0003677">
    <property type="term" value="F:DNA binding"/>
    <property type="evidence" value="ECO:0007669"/>
    <property type="project" value="InterPro"/>
</dbReference>
<name>A0A413SVS8_9FIRM</name>
<protein>
    <submittedName>
        <fullName evidence="2">XRE family transcriptional regulator</fullName>
    </submittedName>
</protein>
<dbReference type="Proteomes" id="UP000285740">
    <property type="component" value="Unassembled WGS sequence"/>
</dbReference>
<dbReference type="InterPro" id="IPR010982">
    <property type="entry name" value="Lambda_DNA-bd_dom_sf"/>
</dbReference>
<dbReference type="AlphaFoldDB" id="A0A413SVS8"/>
<dbReference type="Gene3D" id="1.10.260.40">
    <property type="entry name" value="lambda repressor-like DNA-binding domains"/>
    <property type="match status" value="1"/>
</dbReference>
<evidence type="ECO:0000259" key="1">
    <source>
        <dbReference type="PROSITE" id="PS50943"/>
    </source>
</evidence>
<gene>
    <name evidence="2" type="ORF">DW918_13055</name>
</gene>
<dbReference type="EMBL" id="QSFV01000117">
    <property type="protein sequence ID" value="RHA73149.1"/>
    <property type="molecule type" value="Genomic_DNA"/>
</dbReference>
<accession>A0A413SVS8</accession>
<dbReference type="RefSeq" id="WP_118031268.1">
    <property type="nucleotide sequence ID" value="NZ_QSFV01000117.1"/>
</dbReference>
<dbReference type="InterPro" id="IPR001387">
    <property type="entry name" value="Cro/C1-type_HTH"/>
</dbReference>
<dbReference type="Pfam" id="PF01381">
    <property type="entry name" value="HTH_3"/>
    <property type="match status" value="1"/>
</dbReference>
<dbReference type="SUPFAM" id="SSF47413">
    <property type="entry name" value="lambda repressor-like DNA-binding domains"/>
    <property type="match status" value="1"/>
</dbReference>
<reference evidence="2 3" key="1">
    <citation type="submission" date="2018-08" db="EMBL/GenBank/DDBJ databases">
        <title>A genome reference for cultivated species of the human gut microbiota.</title>
        <authorList>
            <person name="Zou Y."/>
            <person name="Xue W."/>
            <person name="Luo G."/>
        </authorList>
    </citation>
    <scope>NUCLEOTIDE SEQUENCE [LARGE SCALE GENOMIC DNA]</scope>
    <source>
        <strain evidence="2 3">AM42-30</strain>
    </source>
</reference>